<evidence type="ECO:0000256" key="2">
    <source>
        <dbReference type="ARBA" id="ARBA00022692"/>
    </source>
</evidence>
<comment type="subcellular location">
    <subcellularLocation>
        <location evidence="1">Membrane</location>
        <topology evidence="1">Multi-pass membrane protein</topology>
    </subcellularLocation>
</comment>
<protein>
    <recommendedName>
        <fullName evidence="8">Tic20-like protein</fullName>
    </recommendedName>
</protein>
<keyword evidence="3 5" id="KW-1133">Transmembrane helix</keyword>
<feature type="transmembrane region" description="Helical" evidence="5">
    <location>
        <begin position="20"/>
        <end position="46"/>
    </location>
</feature>
<dbReference type="Pfam" id="PF09685">
    <property type="entry name" value="MamF_MmsF"/>
    <property type="match status" value="1"/>
</dbReference>
<evidence type="ECO:0000256" key="4">
    <source>
        <dbReference type="ARBA" id="ARBA00023136"/>
    </source>
</evidence>
<evidence type="ECO:0008006" key="8">
    <source>
        <dbReference type="Google" id="ProtNLM"/>
    </source>
</evidence>
<feature type="transmembrane region" description="Helical" evidence="5">
    <location>
        <begin position="90"/>
        <end position="109"/>
    </location>
</feature>
<gene>
    <name evidence="6" type="ORF">Mgrana_00510</name>
</gene>
<proteinExistence type="predicted"/>
<dbReference type="Proteomes" id="UP000266178">
    <property type="component" value="Unassembled WGS sequence"/>
</dbReference>
<keyword evidence="2 5" id="KW-0812">Transmembrane</keyword>
<evidence type="ECO:0000313" key="6">
    <source>
        <dbReference type="EMBL" id="RIH93459.1"/>
    </source>
</evidence>
<name>A0A399FDG0_9DEIN</name>
<dbReference type="OrthoDB" id="32646at2"/>
<sequence length="125" mass="13863">MESLPAPLEHPPKEDRNWAVAAHLAPIAGYLVAIGQILVPLSILLFGPDRPFVKEQAKEALNAQISFTLYWIVVVFLYISIIGIPLAVLLTLFLGVFVLWTMIAAAVAVSDGRPYRYPLIVRLIR</sequence>
<evidence type="ECO:0000256" key="5">
    <source>
        <dbReference type="SAM" id="Phobius"/>
    </source>
</evidence>
<evidence type="ECO:0000256" key="1">
    <source>
        <dbReference type="ARBA" id="ARBA00004141"/>
    </source>
</evidence>
<comment type="caution">
    <text evidence="6">The sequence shown here is derived from an EMBL/GenBank/DDBJ whole genome shotgun (WGS) entry which is preliminary data.</text>
</comment>
<reference evidence="6 7" key="1">
    <citation type="submission" date="2018-08" db="EMBL/GenBank/DDBJ databases">
        <title>Meiothermus granaticius genome AF-68 sequencing project.</title>
        <authorList>
            <person name="Da Costa M.S."/>
            <person name="Albuquerque L."/>
            <person name="Raposo P."/>
            <person name="Froufe H.J.C."/>
            <person name="Barroso C.S."/>
            <person name="Egas C."/>
        </authorList>
    </citation>
    <scope>NUCLEOTIDE SEQUENCE [LARGE SCALE GENOMIC DNA]</scope>
    <source>
        <strain evidence="6 7">AF-68</strain>
    </source>
</reference>
<accession>A0A399FDG0</accession>
<dbReference type="AlphaFoldDB" id="A0A399FDG0"/>
<keyword evidence="4 5" id="KW-0472">Membrane</keyword>
<dbReference type="RefSeq" id="WP_119356042.1">
    <property type="nucleotide sequence ID" value="NZ_BJXM01000003.1"/>
</dbReference>
<evidence type="ECO:0000313" key="7">
    <source>
        <dbReference type="Proteomes" id="UP000266178"/>
    </source>
</evidence>
<feature type="transmembrane region" description="Helical" evidence="5">
    <location>
        <begin position="67"/>
        <end position="84"/>
    </location>
</feature>
<dbReference type="EMBL" id="QWLB01000005">
    <property type="protein sequence ID" value="RIH93459.1"/>
    <property type="molecule type" value="Genomic_DNA"/>
</dbReference>
<organism evidence="6 7">
    <name type="scientific">Meiothermus granaticius NBRC 107808</name>
    <dbReference type="NCBI Taxonomy" id="1227551"/>
    <lineage>
        <taxon>Bacteria</taxon>
        <taxon>Thermotogati</taxon>
        <taxon>Deinococcota</taxon>
        <taxon>Deinococci</taxon>
        <taxon>Thermales</taxon>
        <taxon>Thermaceae</taxon>
        <taxon>Meiothermus</taxon>
    </lineage>
</organism>
<keyword evidence="7" id="KW-1185">Reference proteome</keyword>
<dbReference type="InterPro" id="IPR019109">
    <property type="entry name" value="MamF_MmsF"/>
</dbReference>
<evidence type="ECO:0000256" key="3">
    <source>
        <dbReference type="ARBA" id="ARBA00022989"/>
    </source>
</evidence>